<dbReference type="AlphaFoldDB" id="A0A8H3LS85"/>
<organism evidence="1 2">
    <name type="scientific">Rhizophagus clarus</name>
    <dbReference type="NCBI Taxonomy" id="94130"/>
    <lineage>
        <taxon>Eukaryota</taxon>
        <taxon>Fungi</taxon>
        <taxon>Fungi incertae sedis</taxon>
        <taxon>Mucoromycota</taxon>
        <taxon>Glomeromycotina</taxon>
        <taxon>Glomeromycetes</taxon>
        <taxon>Glomerales</taxon>
        <taxon>Glomeraceae</taxon>
        <taxon>Rhizophagus</taxon>
    </lineage>
</organism>
<gene>
    <name evidence="1" type="ORF">RCL2_002068000</name>
</gene>
<comment type="caution">
    <text evidence="1">The sequence shown here is derived from an EMBL/GenBank/DDBJ whole genome shotgun (WGS) entry which is preliminary data.</text>
</comment>
<accession>A0A8H3LS85</accession>
<name>A0A8H3LS85_9GLOM</name>
<evidence type="ECO:0000313" key="2">
    <source>
        <dbReference type="Proteomes" id="UP000615446"/>
    </source>
</evidence>
<protein>
    <submittedName>
        <fullName evidence="1">Uncharacterized protein</fullName>
    </submittedName>
</protein>
<sequence>MNFTYFKSNDGINIMVKLIETQRLFKYCHLIFNVVCQSSNKSLEKSLIKHGSTGANWKSLENAFLSNLKILNAKYIEAKYLARLIKNIGGNLCEINIDSPKYDNFNNQQELFQAIAQNCPNLKYLMLVVINGNNINELEKIIINCQYMNGLVIVRDKYHSHFDWEKLFEMLIKSSPINLNKFKFYIRDKYPFISLGFLNLFLNKWKGRHPMLLHTVREYSCLNEFEKYFDLLEKYKAEGIIKKYEIGYTYTYEDFEWIKKKTGYS</sequence>
<dbReference type="OrthoDB" id="2306360at2759"/>
<dbReference type="Proteomes" id="UP000615446">
    <property type="component" value="Unassembled WGS sequence"/>
</dbReference>
<dbReference type="EMBL" id="BLAL01000229">
    <property type="protein sequence ID" value="GES93938.1"/>
    <property type="molecule type" value="Genomic_DNA"/>
</dbReference>
<proteinExistence type="predicted"/>
<dbReference type="SUPFAM" id="SSF52047">
    <property type="entry name" value="RNI-like"/>
    <property type="match status" value="1"/>
</dbReference>
<evidence type="ECO:0000313" key="1">
    <source>
        <dbReference type="EMBL" id="GES93938.1"/>
    </source>
</evidence>
<reference evidence="1" key="1">
    <citation type="submission" date="2019-10" db="EMBL/GenBank/DDBJ databases">
        <title>Conservation and host-specific expression of non-tandemly repeated heterogenous ribosome RNA gene in arbuscular mycorrhizal fungi.</title>
        <authorList>
            <person name="Maeda T."/>
            <person name="Kobayashi Y."/>
            <person name="Nakagawa T."/>
            <person name="Ezawa T."/>
            <person name="Yamaguchi K."/>
            <person name="Bino T."/>
            <person name="Nishimoto Y."/>
            <person name="Shigenobu S."/>
            <person name="Kawaguchi M."/>
        </authorList>
    </citation>
    <scope>NUCLEOTIDE SEQUENCE</scope>
    <source>
        <strain evidence="1">HR1</strain>
    </source>
</reference>